<sequence>MIIPSFTNTRITILQYTTTDDFVSRFTLLSSPDDMAAIDTIINFRHAWFFVNITSNKRMEKEAQQQQSQSPSINGLVDGGHDTAIGLVDGGCDQAGLIILPCRYRKRRINAVLIGIDTFSGWIEVKAMPNKTAAGTTLFILSTWCP</sequence>
<comment type="caution">
    <text evidence="1">The sequence shown here is derived from an EMBL/GenBank/DDBJ whole genome shotgun (WGS) entry which is preliminary data.</text>
</comment>
<protein>
    <submittedName>
        <fullName evidence="1">Uncharacterized protein</fullName>
    </submittedName>
</protein>
<dbReference type="AlphaFoldDB" id="A0AAD7USI6"/>
<dbReference type="Proteomes" id="UP001234581">
    <property type="component" value="Unassembled WGS sequence"/>
</dbReference>
<proteinExistence type="predicted"/>
<dbReference type="GeneID" id="83219396"/>
<keyword evidence="2" id="KW-1185">Reference proteome</keyword>
<organism evidence="1 2">
    <name type="scientific">Lichtheimia ornata</name>
    <dbReference type="NCBI Taxonomy" id="688661"/>
    <lineage>
        <taxon>Eukaryota</taxon>
        <taxon>Fungi</taxon>
        <taxon>Fungi incertae sedis</taxon>
        <taxon>Mucoromycota</taxon>
        <taxon>Mucoromycotina</taxon>
        <taxon>Mucoromycetes</taxon>
        <taxon>Mucorales</taxon>
        <taxon>Lichtheimiaceae</taxon>
        <taxon>Lichtheimia</taxon>
    </lineage>
</organism>
<name>A0AAD7USI6_9FUNG</name>
<evidence type="ECO:0000313" key="2">
    <source>
        <dbReference type="Proteomes" id="UP001234581"/>
    </source>
</evidence>
<evidence type="ECO:0000313" key="1">
    <source>
        <dbReference type="EMBL" id="KAJ8652336.1"/>
    </source>
</evidence>
<dbReference type="RefSeq" id="XP_058337250.1">
    <property type="nucleotide sequence ID" value="XM_058491956.1"/>
</dbReference>
<gene>
    <name evidence="1" type="ORF">O0I10_012007</name>
</gene>
<reference evidence="1 2" key="1">
    <citation type="submission" date="2023-03" db="EMBL/GenBank/DDBJ databases">
        <title>Genome sequence of Lichtheimia ornata CBS 291.66.</title>
        <authorList>
            <person name="Mohabir J.T."/>
            <person name="Shea T.P."/>
            <person name="Kurbessoian T."/>
            <person name="Berby B."/>
            <person name="Fontaine J."/>
            <person name="Livny J."/>
            <person name="Gnirke A."/>
            <person name="Stajich J.E."/>
            <person name="Cuomo C.A."/>
        </authorList>
    </citation>
    <scope>NUCLEOTIDE SEQUENCE [LARGE SCALE GENOMIC DNA]</scope>
    <source>
        <strain evidence="1">CBS 291.66</strain>
    </source>
</reference>
<dbReference type="EMBL" id="JARTCD010000108">
    <property type="protein sequence ID" value="KAJ8652336.1"/>
    <property type="molecule type" value="Genomic_DNA"/>
</dbReference>
<accession>A0AAD7USI6</accession>